<dbReference type="GO" id="GO:0005739">
    <property type="term" value="C:mitochondrion"/>
    <property type="evidence" value="ECO:0007669"/>
    <property type="project" value="TreeGrafter"/>
</dbReference>
<keyword evidence="2" id="KW-0436">Ligase</keyword>
<proteinExistence type="predicted"/>
<dbReference type="GO" id="GO:0005524">
    <property type="term" value="F:ATP binding"/>
    <property type="evidence" value="ECO:0007669"/>
    <property type="project" value="InterPro"/>
</dbReference>
<feature type="domain" description="Proline-tRNA ligase class II C-terminal" evidence="1">
    <location>
        <begin position="145"/>
        <end position="195"/>
    </location>
</feature>
<dbReference type="SUPFAM" id="SSF64586">
    <property type="entry name" value="C-terminal domain of ProRS"/>
    <property type="match status" value="1"/>
</dbReference>
<gene>
    <name evidence="2" type="ORF">FCM35_KLT19741</name>
</gene>
<dbReference type="InterPro" id="IPR017449">
    <property type="entry name" value="Pro-tRNA_synth_II"/>
</dbReference>
<evidence type="ECO:0000313" key="2">
    <source>
        <dbReference type="EMBL" id="KAF3335234.1"/>
    </source>
</evidence>
<sequence length="195" mass="21641">MRHTGMQVKTIVEEHMRKSMFYIQKLFEITGNQVPELPQVATTFVPINEGSNGNTEEDNTFLSNHVPLTNGVPLRLEIGPCDVTNKSVVVCRRDVPGKLGTVFRVSMEASTLVNYVKSRLGEIQDGLLQRAISFRDSNIVDVCSYGELKEAIAEGKWARGPWSASAAEELKLEGEKKCFMTGKPAEEVAIFAKSY</sequence>
<dbReference type="InterPro" id="IPR016061">
    <property type="entry name" value="Pro-tRNA_ligase_II_C"/>
</dbReference>
<dbReference type="PANTHER" id="PTHR43382">
    <property type="entry name" value="PROLYL-TRNA SYNTHETASE"/>
    <property type="match status" value="1"/>
</dbReference>
<dbReference type="PANTHER" id="PTHR43382:SF3">
    <property type="entry name" value="PROLINE--TRNA LIGASE, CHLOROPLASTIC_MITOCHONDRIAL"/>
    <property type="match status" value="1"/>
</dbReference>
<dbReference type="GO" id="GO:0004827">
    <property type="term" value="F:proline-tRNA ligase activity"/>
    <property type="evidence" value="ECO:0007669"/>
    <property type="project" value="InterPro"/>
</dbReference>
<keyword evidence="3" id="KW-1185">Reference proteome</keyword>
<dbReference type="GO" id="GO:0017101">
    <property type="term" value="C:aminoacyl-tRNA synthetase multienzyme complex"/>
    <property type="evidence" value="ECO:0007669"/>
    <property type="project" value="TreeGrafter"/>
</dbReference>
<dbReference type="EMBL" id="SWLB01000008">
    <property type="protein sequence ID" value="KAF3335234.1"/>
    <property type="molecule type" value="Genomic_DNA"/>
</dbReference>
<dbReference type="SUPFAM" id="SSF52954">
    <property type="entry name" value="Class II aaRS ABD-related"/>
    <property type="match status" value="1"/>
</dbReference>
<dbReference type="Gene3D" id="3.40.50.800">
    <property type="entry name" value="Anticodon-binding domain"/>
    <property type="match status" value="1"/>
</dbReference>
<reference evidence="2" key="1">
    <citation type="submission" date="2020-01" db="EMBL/GenBank/DDBJ databases">
        <title>Genome sequence of Kobresia littledalei, the first chromosome-level genome in the family Cyperaceae.</title>
        <authorList>
            <person name="Qu G."/>
        </authorList>
    </citation>
    <scope>NUCLEOTIDE SEQUENCE</scope>
    <source>
        <strain evidence="2">C.B.Clarke</strain>
        <tissue evidence="2">Leaf</tissue>
    </source>
</reference>
<dbReference type="Proteomes" id="UP000623129">
    <property type="component" value="Unassembled WGS sequence"/>
</dbReference>
<dbReference type="AlphaFoldDB" id="A0A833VVW7"/>
<evidence type="ECO:0000313" key="3">
    <source>
        <dbReference type="Proteomes" id="UP000623129"/>
    </source>
</evidence>
<evidence type="ECO:0000259" key="1">
    <source>
        <dbReference type="SMART" id="SM00946"/>
    </source>
</evidence>
<comment type="caution">
    <text evidence="2">The sequence shown here is derived from an EMBL/GenBank/DDBJ whole genome shotgun (WGS) entry which is preliminary data.</text>
</comment>
<dbReference type="GO" id="GO:0009570">
    <property type="term" value="C:chloroplast stroma"/>
    <property type="evidence" value="ECO:0007669"/>
    <property type="project" value="TreeGrafter"/>
</dbReference>
<dbReference type="OrthoDB" id="1350766at2759"/>
<dbReference type="InterPro" id="IPR036621">
    <property type="entry name" value="Anticodon-bd_dom_sf"/>
</dbReference>
<dbReference type="SMART" id="SM00946">
    <property type="entry name" value="ProRS-C_1"/>
    <property type="match status" value="1"/>
</dbReference>
<organism evidence="2 3">
    <name type="scientific">Carex littledalei</name>
    <dbReference type="NCBI Taxonomy" id="544730"/>
    <lineage>
        <taxon>Eukaryota</taxon>
        <taxon>Viridiplantae</taxon>
        <taxon>Streptophyta</taxon>
        <taxon>Embryophyta</taxon>
        <taxon>Tracheophyta</taxon>
        <taxon>Spermatophyta</taxon>
        <taxon>Magnoliopsida</taxon>
        <taxon>Liliopsida</taxon>
        <taxon>Poales</taxon>
        <taxon>Cyperaceae</taxon>
        <taxon>Cyperoideae</taxon>
        <taxon>Cariceae</taxon>
        <taxon>Carex</taxon>
        <taxon>Carex subgen. Euthyceras</taxon>
    </lineage>
</organism>
<name>A0A833VVW7_9POAL</name>
<dbReference type="GO" id="GO:0006433">
    <property type="term" value="P:prolyl-tRNA aminoacylation"/>
    <property type="evidence" value="ECO:0007669"/>
    <property type="project" value="InterPro"/>
</dbReference>
<accession>A0A833VVW7</accession>
<protein>
    <submittedName>
        <fullName evidence="2">Proline--tRNA ligase</fullName>
    </submittedName>
</protein>
<dbReference type="InterPro" id="IPR004499">
    <property type="entry name" value="Pro-tRNA-ligase_IIa_arc-type"/>
</dbReference>